<dbReference type="EMBL" id="JADGMS010000006">
    <property type="protein sequence ID" value="KAF9680934.1"/>
    <property type="molecule type" value="Genomic_DNA"/>
</dbReference>
<proteinExistence type="predicted"/>
<evidence type="ECO:0000259" key="1">
    <source>
        <dbReference type="Pfam" id="PF00561"/>
    </source>
</evidence>
<accession>A0A835K279</accession>
<dbReference type="OrthoDB" id="6431331at2759"/>
<reference evidence="2 3" key="1">
    <citation type="submission" date="2020-10" db="EMBL/GenBank/DDBJ databases">
        <title>Plant Genome Project.</title>
        <authorList>
            <person name="Zhang R.-G."/>
        </authorList>
    </citation>
    <scope>NUCLEOTIDE SEQUENCE [LARGE SCALE GENOMIC DNA]</scope>
    <source>
        <strain evidence="2">FAFU-HL-1</strain>
        <tissue evidence="2">Leaf</tissue>
    </source>
</reference>
<organism evidence="2 3">
    <name type="scientific">Salix dunnii</name>
    <dbReference type="NCBI Taxonomy" id="1413687"/>
    <lineage>
        <taxon>Eukaryota</taxon>
        <taxon>Viridiplantae</taxon>
        <taxon>Streptophyta</taxon>
        <taxon>Embryophyta</taxon>
        <taxon>Tracheophyta</taxon>
        <taxon>Spermatophyta</taxon>
        <taxon>Magnoliopsida</taxon>
        <taxon>eudicotyledons</taxon>
        <taxon>Gunneridae</taxon>
        <taxon>Pentapetalae</taxon>
        <taxon>rosids</taxon>
        <taxon>fabids</taxon>
        <taxon>Malpighiales</taxon>
        <taxon>Salicaceae</taxon>
        <taxon>Saliceae</taxon>
        <taxon>Salix</taxon>
    </lineage>
</organism>
<evidence type="ECO:0000313" key="2">
    <source>
        <dbReference type="EMBL" id="KAF9680934.1"/>
    </source>
</evidence>
<name>A0A835K279_9ROSI</name>
<protein>
    <recommendedName>
        <fullName evidence="1">AB hydrolase-1 domain-containing protein</fullName>
    </recommendedName>
</protein>
<dbReference type="PANTHER" id="PTHR43139:SF52">
    <property type="entry name" value="SI:DKEY-122A22.2"/>
    <property type="match status" value="1"/>
</dbReference>
<dbReference type="Pfam" id="PF00561">
    <property type="entry name" value="Abhydrolase_1"/>
    <property type="match status" value="1"/>
</dbReference>
<evidence type="ECO:0000313" key="3">
    <source>
        <dbReference type="Proteomes" id="UP000657918"/>
    </source>
</evidence>
<dbReference type="Gene3D" id="3.40.50.1820">
    <property type="entry name" value="alpha/beta hydrolase"/>
    <property type="match status" value="1"/>
</dbReference>
<comment type="caution">
    <text evidence="2">The sequence shown here is derived from an EMBL/GenBank/DDBJ whole genome shotgun (WGS) entry which is preliminary data.</text>
</comment>
<sequence length="328" mass="36894">MAPSFLSFASLYSFYLRHCFTSSGLSQKSINIGDETTIHFWAPTQLRQSKPNLVFIHGFGPVSLWQWRQQGINLELPFSEIIRTRQSSKRNCCVGLVQFFAPDFNLYVPDLIFFGDSTTKSSERSEIFQAESVAKLLETLGVEKYSLVGTSYGGFVSYHIARMFPERVEKVVIASSGVNMKKKNNEELVKRAKLEKIDDLMLPQKPSDLRALLGVAVSKPSLLMVPDFFLNDLINKLFAENRNKKVELLSGLTIGQDGSVNISPLQQDVLLVWGDKDQVFPLEMAKDLQGLIGKNVRLEIIKDTSHVPQIENAAEFNEIIRKFLGASP</sequence>
<dbReference type="InterPro" id="IPR029058">
    <property type="entry name" value="AB_hydrolase_fold"/>
</dbReference>
<dbReference type="PANTHER" id="PTHR43139">
    <property type="entry name" value="SI:DKEY-122A22.2"/>
    <property type="match status" value="1"/>
</dbReference>
<keyword evidence="3" id="KW-1185">Reference proteome</keyword>
<dbReference type="PRINTS" id="PR00111">
    <property type="entry name" value="ABHYDROLASE"/>
</dbReference>
<feature type="domain" description="AB hydrolase-1" evidence="1">
    <location>
        <begin position="51"/>
        <end position="313"/>
    </location>
</feature>
<dbReference type="SUPFAM" id="SSF53474">
    <property type="entry name" value="alpha/beta-Hydrolases"/>
    <property type="match status" value="1"/>
</dbReference>
<gene>
    <name evidence="2" type="ORF">SADUNF_Sadunf06G0173200</name>
</gene>
<dbReference type="InterPro" id="IPR000073">
    <property type="entry name" value="AB_hydrolase_1"/>
</dbReference>
<dbReference type="AlphaFoldDB" id="A0A835K279"/>
<dbReference type="Proteomes" id="UP000657918">
    <property type="component" value="Unassembled WGS sequence"/>
</dbReference>
<dbReference type="InterPro" id="IPR052370">
    <property type="entry name" value="Meta-cleavage_hydrolase"/>
</dbReference>